<protein>
    <submittedName>
        <fullName evidence="2">Uncharacterized protein</fullName>
    </submittedName>
</protein>
<reference evidence="2 3" key="1">
    <citation type="submission" date="2016-07" db="EMBL/GenBank/DDBJ databases">
        <title>Pervasive Adenine N6-methylation of Active Genes in Fungi.</title>
        <authorList>
            <consortium name="DOE Joint Genome Institute"/>
            <person name="Mondo S.J."/>
            <person name="Dannebaum R.O."/>
            <person name="Kuo R.C."/>
            <person name="Labutti K."/>
            <person name="Haridas S."/>
            <person name="Kuo A."/>
            <person name="Salamov A."/>
            <person name="Ahrendt S.R."/>
            <person name="Lipzen A."/>
            <person name="Sullivan W."/>
            <person name="Andreopoulos W.B."/>
            <person name="Clum A."/>
            <person name="Lindquist E."/>
            <person name="Daum C."/>
            <person name="Ramamoorthy G.K."/>
            <person name="Gryganskyi A."/>
            <person name="Culley D."/>
            <person name="Magnuson J.K."/>
            <person name="James T.Y."/>
            <person name="O'Malley M.A."/>
            <person name="Stajich J.E."/>
            <person name="Spatafora J.W."/>
            <person name="Visel A."/>
            <person name="Grigoriev I.V."/>
        </authorList>
    </citation>
    <scope>NUCLEOTIDE SEQUENCE [LARGE SCALE GENOMIC DNA]</scope>
    <source>
        <strain evidence="2 3">NRRL 3301</strain>
    </source>
</reference>
<sequence>MANEKEQILKVDPANDDRGSTYERVTWLCFWHDQGLRVDSQRSTLSSSTGSFKPLPEPNEKSVDLEKQLREWRHKCKLLENERQEYEKSIQLKYQREKETVALELKILKQTHVDKVQSMSTSLAQLQKQVTRLRAQLAKHSIQEDIAFSETDERDWLLESWKEEADFIKADGVSTGHA</sequence>
<dbReference type="AlphaFoldDB" id="A0A1X2GEI8"/>
<keyword evidence="1" id="KW-0175">Coiled coil</keyword>
<dbReference type="EMBL" id="MCGT01000019">
    <property type="protein sequence ID" value="ORX51952.1"/>
    <property type="molecule type" value="Genomic_DNA"/>
</dbReference>
<dbReference type="Proteomes" id="UP000242146">
    <property type="component" value="Unassembled WGS sequence"/>
</dbReference>
<gene>
    <name evidence="2" type="ORF">DM01DRAFT_1408416</name>
</gene>
<accession>A0A1X2GEI8</accession>
<proteinExistence type="predicted"/>
<name>A0A1X2GEI8_9FUNG</name>
<feature type="coiled-coil region" evidence="1">
    <location>
        <begin position="62"/>
        <end position="143"/>
    </location>
</feature>
<dbReference type="OrthoDB" id="2288281at2759"/>
<keyword evidence="3" id="KW-1185">Reference proteome</keyword>
<evidence type="ECO:0000313" key="3">
    <source>
        <dbReference type="Proteomes" id="UP000242146"/>
    </source>
</evidence>
<comment type="caution">
    <text evidence="2">The sequence shown here is derived from an EMBL/GenBank/DDBJ whole genome shotgun (WGS) entry which is preliminary data.</text>
</comment>
<evidence type="ECO:0000256" key="1">
    <source>
        <dbReference type="SAM" id="Coils"/>
    </source>
</evidence>
<dbReference type="STRING" id="101127.A0A1X2GEI8"/>
<organism evidence="2 3">
    <name type="scientific">Hesseltinella vesiculosa</name>
    <dbReference type="NCBI Taxonomy" id="101127"/>
    <lineage>
        <taxon>Eukaryota</taxon>
        <taxon>Fungi</taxon>
        <taxon>Fungi incertae sedis</taxon>
        <taxon>Mucoromycota</taxon>
        <taxon>Mucoromycotina</taxon>
        <taxon>Mucoromycetes</taxon>
        <taxon>Mucorales</taxon>
        <taxon>Cunninghamellaceae</taxon>
        <taxon>Hesseltinella</taxon>
    </lineage>
</organism>
<evidence type="ECO:0000313" key="2">
    <source>
        <dbReference type="EMBL" id="ORX51952.1"/>
    </source>
</evidence>